<dbReference type="Pfam" id="PF02470">
    <property type="entry name" value="MlaD"/>
    <property type="match status" value="1"/>
</dbReference>
<reference evidence="3 4" key="1">
    <citation type="journal article" date="2010" name="Stand. Genomic Sci.">
        <title>Complete genome sequence of Desulfarculus baarsii type strain (2st14).</title>
        <authorList>
            <person name="Sun H."/>
            <person name="Spring S."/>
            <person name="Lapidus A."/>
            <person name="Davenport K."/>
            <person name="Del Rio T.G."/>
            <person name="Tice H."/>
            <person name="Nolan M."/>
            <person name="Copeland A."/>
            <person name="Cheng J.F."/>
            <person name="Lucas S."/>
            <person name="Tapia R."/>
            <person name="Goodwin L."/>
            <person name="Pitluck S."/>
            <person name="Ivanova N."/>
            <person name="Pagani I."/>
            <person name="Mavromatis K."/>
            <person name="Ovchinnikova G."/>
            <person name="Pati A."/>
            <person name="Chen A."/>
            <person name="Palaniappan K."/>
            <person name="Hauser L."/>
            <person name="Chang Y.J."/>
            <person name="Jeffries C.D."/>
            <person name="Detter J.C."/>
            <person name="Han C."/>
            <person name="Rohde M."/>
            <person name="Brambilla E."/>
            <person name="Goker M."/>
            <person name="Woyke T."/>
            <person name="Bristow J."/>
            <person name="Eisen J.A."/>
            <person name="Markowitz V."/>
            <person name="Hugenholtz P."/>
            <person name="Kyrpides N.C."/>
            <person name="Klenk H.P."/>
            <person name="Land M."/>
        </authorList>
    </citation>
    <scope>NUCLEOTIDE SEQUENCE [LARGE SCALE GENOMIC DNA]</scope>
    <source>
        <strain evidence="4">ATCC 33931 / DSM 2075 / LMG 7858 / VKM B-1802 / 2st14</strain>
    </source>
</reference>
<protein>
    <submittedName>
        <fullName evidence="3">Mammalian cell entry related domain protein</fullName>
    </submittedName>
</protein>
<dbReference type="eggNOG" id="COG1463">
    <property type="taxonomic scope" value="Bacteria"/>
</dbReference>
<evidence type="ECO:0000259" key="2">
    <source>
        <dbReference type="Pfam" id="PF02470"/>
    </source>
</evidence>
<dbReference type="PANTHER" id="PTHR33371">
    <property type="entry name" value="INTERMEMBRANE PHOSPHOLIPID TRANSPORT SYSTEM BINDING PROTEIN MLAD-RELATED"/>
    <property type="match status" value="1"/>
</dbReference>
<organism evidence="3 4">
    <name type="scientific">Desulfarculus baarsii (strain ATCC 33931 / DSM 2075 / LMG 7858 / VKM B-1802 / 2st14)</name>
    <dbReference type="NCBI Taxonomy" id="644282"/>
    <lineage>
        <taxon>Bacteria</taxon>
        <taxon>Pseudomonadati</taxon>
        <taxon>Thermodesulfobacteriota</taxon>
        <taxon>Desulfarculia</taxon>
        <taxon>Desulfarculales</taxon>
        <taxon>Desulfarculaceae</taxon>
        <taxon>Desulfarculus</taxon>
    </lineage>
</organism>
<evidence type="ECO:0000313" key="3">
    <source>
        <dbReference type="EMBL" id="ADK83962.1"/>
    </source>
</evidence>
<dbReference type="STRING" id="644282.Deba_0590"/>
<sequence>MSSKSSNVRLGLFVLSGITLAVVILVWMGAAKYMKGATTYVTFFDESVQGLQIDSRVKYRGVEVGRVTDVRVAPDFRLIEVVMEIGFDGDLSHDMVAQLQTIGITGIMFVELDRQRPGDKAESPVINFAAEHPIIPSKPSEMHRLLGVIDRITNQISRIDFEALGNDINQTIKGVRDLVQDGALKKTVDNMQATAANLESITALVLSEVKGGELRKAVKSFNTGAQSFDALMGEARQALKDLRLKETAGQVRELAAVLKDQTVAIAQLTRRTMVNLRSSSGRLDNLLRRLEMNPSYLIFSEPPEQ</sequence>
<dbReference type="AlphaFoldDB" id="E1QEH6"/>
<dbReference type="OrthoDB" id="9806984at2"/>
<feature type="domain" description="Mce/MlaD" evidence="2">
    <location>
        <begin position="38"/>
        <end position="113"/>
    </location>
</feature>
<dbReference type="InterPro" id="IPR003399">
    <property type="entry name" value="Mce/MlaD"/>
</dbReference>
<name>E1QEH6_DESB2</name>
<keyword evidence="1" id="KW-0472">Membrane</keyword>
<dbReference type="RefSeq" id="WP_013257417.1">
    <property type="nucleotide sequence ID" value="NC_014365.1"/>
</dbReference>
<dbReference type="InterPro" id="IPR052336">
    <property type="entry name" value="MlaD_Phospholipid_Transporter"/>
</dbReference>
<dbReference type="EMBL" id="CP002085">
    <property type="protein sequence ID" value="ADK83962.1"/>
    <property type="molecule type" value="Genomic_DNA"/>
</dbReference>
<feature type="transmembrane region" description="Helical" evidence="1">
    <location>
        <begin position="12"/>
        <end position="30"/>
    </location>
</feature>
<keyword evidence="1" id="KW-1133">Transmembrane helix</keyword>
<evidence type="ECO:0000313" key="4">
    <source>
        <dbReference type="Proteomes" id="UP000009047"/>
    </source>
</evidence>
<dbReference type="HOGENOM" id="CLU_013850_2_0_7"/>
<dbReference type="KEGG" id="dbr:Deba_0590"/>
<evidence type="ECO:0000256" key="1">
    <source>
        <dbReference type="SAM" id="Phobius"/>
    </source>
</evidence>
<accession>E1QEH6</accession>
<dbReference type="Proteomes" id="UP000009047">
    <property type="component" value="Chromosome"/>
</dbReference>
<proteinExistence type="predicted"/>
<keyword evidence="1" id="KW-0812">Transmembrane</keyword>
<dbReference type="PANTHER" id="PTHR33371:SF4">
    <property type="entry name" value="INTERMEMBRANE PHOSPHOLIPID TRANSPORT SYSTEM BINDING PROTEIN MLAD"/>
    <property type="match status" value="1"/>
</dbReference>
<gene>
    <name evidence="3" type="ordered locus">Deba_0590</name>
</gene>
<keyword evidence="4" id="KW-1185">Reference proteome</keyword>